<feature type="region of interest" description="Disordered" evidence="1">
    <location>
        <begin position="1"/>
        <end position="89"/>
    </location>
</feature>
<evidence type="ECO:0000313" key="3">
    <source>
        <dbReference type="Proteomes" id="UP001497516"/>
    </source>
</evidence>
<reference evidence="2 3" key="1">
    <citation type="submission" date="2024-04" db="EMBL/GenBank/DDBJ databases">
        <authorList>
            <person name="Fracassetti M."/>
        </authorList>
    </citation>
    <scope>NUCLEOTIDE SEQUENCE [LARGE SCALE GENOMIC DNA]</scope>
</reference>
<organism evidence="2 3">
    <name type="scientific">Linum trigynum</name>
    <dbReference type="NCBI Taxonomy" id="586398"/>
    <lineage>
        <taxon>Eukaryota</taxon>
        <taxon>Viridiplantae</taxon>
        <taxon>Streptophyta</taxon>
        <taxon>Embryophyta</taxon>
        <taxon>Tracheophyta</taxon>
        <taxon>Spermatophyta</taxon>
        <taxon>Magnoliopsida</taxon>
        <taxon>eudicotyledons</taxon>
        <taxon>Gunneridae</taxon>
        <taxon>Pentapetalae</taxon>
        <taxon>rosids</taxon>
        <taxon>fabids</taxon>
        <taxon>Malpighiales</taxon>
        <taxon>Linaceae</taxon>
        <taxon>Linum</taxon>
    </lineage>
</organism>
<protein>
    <submittedName>
        <fullName evidence="2">Uncharacterized protein</fullName>
    </submittedName>
</protein>
<feature type="compositionally biased region" description="Basic residues" evidence="1">
    <location>
        <begin position="80"/>
        <end position="89"/>
    </location>
</feature>
<evidence type="ECO:0000313" key="2">
    <source>
        <dbReference type="EMBL" id="CAL1398581.1"/>
    </source>
</evidence>
<feature type="compositionally biased region" description="Low complexity" evidence="1">
    <location>
        <begin position="21"/>
        <end position="53"/>
    </location>
</feature>
<sequence>MAAISWADGVNNRPDPRPHPRATAAARSARDGSTYAALPPSASAAAATASSAAGFAEEDPPPPRPRLPPRLGSGMVPRWWIRRQPRRHR</sequence>
<dbReference type="AlphaFoldDB" id="A0AAV2FJU8"/>
<evidence type="ECO:0000256" key="1">
    <source>
        <dbReference type="SAM" id="MobiDB-lite"/>
    </source>
</evidence>
<proteinExistence type="predicted"/>
<accession>A0AAV2FJU8</accession>
<keyword evidence="3" id="KW-1185">Reference proteome</keyword>
<name>A0AAV2FJU8_9ROSI</name>
<dbReference type="EMBL" id="OZ034820">
    <property type="protein sequence ID" value="CAL1398581.1"/>
    <property type="molecule type" value="Genomic_DNA"/>
</dbReference>
<gene>
    <name evidence="2" type="ORF">LTRI10_LOCUS38806</name>
</gene>
<dbReference type="Proteomes" id="UP001497516">
    <property type="component" value="Chromosome 7"/>
</dbReference>